<feature type="domain" description="EGF-like" evidence="17">
    <location>
        <begin position="849"/>
        <end position="889"/>
    </location>
</feature>
<feature type="domain" description="CUB" evidence="16">
    <location>
        <begin position="933"/>
        <end position="1052"/>
    </location>
</feature>
<evidence type="ECO:0000256" key="1">
    <source>
        <dbReference type="ARBA" id="ARBA00004479"/>
    </source>
</evidence>
<feature type="non-terminal residue" evidence="20">
    <location>
        <position position="1"/>
    </location>
</feature>
<feature type="disulfide bond" evidence="14">
    <location>
        <begin position="728"/>
        <end position="755"/>
    </location>
</feature>
<dbReference type="Pfam" id="PF00431">
    <property type="entry name" value="CUB"/>
    <property type="match status" value="3"/>
</dbReference>
<organism evidence="20 21">
    <name type="scientific">Geodia barretti</name>
    <name type="common">Barrett's horny sponge</name>
    <dbReference type="NCBI Taxonomy" id="519541"/>
    <lineage>
        <taxon>Eukaryota</taxon>
        <taxon>Metazoa</taxon>
        <taxon>Porifera</taxon>
        <taxon>Demospongiae</taxon>
        <taxon>Heteroscleromorpha</taxon>
        <taxon>Tetractinellida</taxon>
        <taxon>Astrophorina</taxon>
        <taxon>Geodiidae</taxon>
        <taxon>Geodia</taxon>
    </lineage>
</organism>
<dbReference type="FunFam" id="2.10.25.10:FF:000009">
    <property type="entry name" value="Low-density lipoprotein receptor isoform 1"/>
    <property type="match status" value="2"/>
</dbReference>
<dbReference type="PROSITE" id="PS50026">
    <property type="entry name" value="EGF_3"/>
    <property type="match status" value="2"/>
</dbReference>
<evidence type="ECO:0000256" key="6">
    <source>
        <dbReference type="ARBA" id="ARBA00022729"/>
    </source>
</evidence>
<dbReference type="Pfam" id="PF14670">
    <property type="entry name" value="FXa_inhibition"/>
    <property type="match status" value="3"/>
</dbReference>
<dbReference type="Gene3D" id="2.10.25.10">
    <property type="entry name" value="Laminin"/>
    <property type="match status" value="8"/>
</dbReference>
<keyword evidence="7" id="KW-0677">Repeat</keyword>
<dbReference type="GO" id="GO:0016020">
    <property type="term" value="C:membrane"/>
    <property type="evidence" value="ECO:0007669"/>
    <property type="project" value="UniProtKB-SubCell"/>
</dbReference>
<dbReference type="Gene3D" id="2.60.120.290">
    <property type="entry name" value="Spermadhesin, CUB domain"/>
    <property type="match status" value="3"/>
</dbReference>
<keyword evidence="21" id="KW-1185">Reference proteome</keyword>
<proteinExistence type="predicted"/>
<evidence type="ECO:0000259" key="19">
    <source>
        <dbReference type="PROSITE" id="PS51829"/>
    </source>
</evidence>
<dbReference type="PROSITE" id="PS50958">
    <property type="entry name" value="SMB_2"/>
    <property type="match status" value="1"/>
</dbReference>
<dbReference type="GO" id="GO:0004252">
    <property type="term" value="F:serine-type endopeptidase activity"/>
    <property type="evidence" value="ECO:0007669"/>
    <property type="project" value="InterPro"/>
</dbReference>
<dbReference type="SMART" id="SM00181">
    <property type="entry name" value="EGF"/>
    <property type="match status" value="9"/>
</dbReference>
<dbReference type="GO" id="GO:0005509">
    <property type="term" value="F:calcium ion binding"/>
    <property type="evidence" value="ECO:0007669"/>
    <property type="project" value="InterPro"/>
</dbReference>
<dbReference type="FunFam" id="2.10.25.10:FF:000010">
    <property type="entry name" value="Pro-epidermal growth factor"/>
    <property type="match status" value="1"/>
</dbReference>
<dbReference type="SUPFAM" id="SSF57196">
    <property type="entry name" value="EGF/Laminin"/>
    <property type="match status" value="1"/>
</dbReference>
<evidence type="ECO:0000256" key="13">
    <source>
        <dbReference type="ARBA" id="ARBA00023180"/>
    </source>
</evidence>
<dbReference type="Proteomes" id="UP001174909">
    <property type="component" value="Unassembled WGS sequence"/>
</dbReference>
<reference evidence="20" key="1">
    <citation type="submission" date="2023-03" db="EMBL/GenBank/DDBJ databases">
        <authorList>
            <person name="Steffen K."/>
            <person name="Cardenas P."/>
        </authorList>
    </citation>
    <scope>NUCLEOTIDE SEQUENCE</scope>
</reference>
<dbReference type="InterPro" id="IPR000859">
    <property type="entry name" value="CUB_dom"/>
</dbReference>
<evidence type="ECO:0000313" key="21">
    <source>
        <dbReference type="Proteomes" id="UP001174909"/>
    </source>
</evidence>
<evidence type="ECO:0000256" key="11">
    <source>
        <dbReference type="ARBA" id="ARBA00023157"/>
    </source>
</evidence>
<dbReference type="AlphaFoldDB" id="A0AA35RAG8"/>
<name>A0AA35RAG8_GEOBA</name>
<dbReference type="GO" id="GO:0007160">
    <property type="term" value="P:cell-matrix adhesion"/>
    <property type="evidence" value="ECO:0007669"/>
    <property type="project" value="InterPro"/>
</dbReference>
<evidence type="ECO:0000256" key="2">
    <source>
        <dbReference type="ARBA" id="ARBA00022536"/>
    </source>
</evidence>
<dbReference type="InterPro" id="IPR018097">
    <property type="entry name" value="EGF_Ca-bd_CS"/>
</dbReference>
<gene>
    <name evidence="20" type="ORF">GBAR_LOCUS5024</name>
</gene>
<evidence type="ECO:0000256" key="8">
    <source>
        <dbReference type="ARBA" id="ARBA00022801"/>
    </source>
</evidence>
<comment type="caution">
    <text evidence="15">Lacks conserved residue(s) required for the propagation of feature annotation.</text>
</comment>
<dbReference type="InterPro" id="IPR002884">
    <property type="entry name" value="P_dom"/>
</dbReference>
<feature type="disulfide bond" evidence="14">
    <location>
        <begin position="521"/>
        <end position="548"/>
    </location>
</feature>
<keyword evidence="13" id="KW-0325">Glycoprotein</keyword>
<evidence type="ECO:0000259" key="17">
    <source>
        <dbReference type="PROSITE" id="PS50026"/>
    </source>
</evidence>
<evidence type="ECO:0000256" key="4">
    <source>
        <dbReference type="ARBA" id="ARBA00022670"/>
    </source>
</evidence>
<dbReference type="PROSITE" id="PS00010">
    <property type="entry name" value="ASX_HYDROXYL"/>
    <property type="match status" value="5"/>
</dbReference>
<keyword evidence="8" id="KW-0378">Hydrolase</keyword>
<dbReference type="EMBL" id="CASHTH010000743">
    <property type="protein sequence ID" value="CAI8007051.1"/>
    <property type="molecule type" value="Genomic_DNA"/>
</dbReference>
<dbReference type="InterPro" id="IPR008979">
    <property type="entry name" value="Galactose-bd-like_sf"/>
</dbReference>
<feature type="domain" description="SMB" evidence="18">
    <location>
        <begin position="168"/>
        <end position="214"/>
    </location>
</feature>
<keyword evidence="3" id="KW-0254">Endocytosis</keyword>
<evidence type="ECO:0000256" key="7">
    <source>
        <dbReference type="ARBA" id="ARBA00022737"/>
    </source>
</evidence>
<dbReference type="InterPro" id="IPR009030">
    <property type="entry name" value="Growth_fac_rcpt_cys_sf"/>
</dbReference>
<dbReference type="PROSITE" id="PS01187">
    <property type="entry name" value="EGF_CA"/>
    <property type="match status" value="4"/>
</dbReference>
<sequence length="1123" mass="123826">MRKEGTSVQVYHRRVEQCQLFLGYRPYDYDYFGDDINRGYFNWPFMSVMFWGEDPTGQWTLTVTPFGNSIATISGIDFQFYGVSEVPEAVANIPARCHSDCRRGCAREGSNFCDSCVNLRNAYTLECINECPPGYTQRNGYCYDSNHPVEECNSPLKKKDEVLCADAGYTSCCTEENCEVSIESSPISCFCDALCHSYGDCCSDILDIGCTEHNATEPCGILPYIALGVTGGVDTLSVPAFDDGVSEPIDVAFPIGYSIEPFVQVGTNGYFTFDGYDGFFPFPFDKRNKSLVAPFFTNIDISVGVGQIRYEVHRDNTSEVILSQVNQLINNCSEKEFTGNWLLVATWENVSWYRQPTTRSTFQGMLVTDANSSNSYAVFTYYCGDLSHATFASIGFGTEDGLHAAHEATFRGSAHSIACLNQPTSPWVNVVYELTNNENECEVENGGCEQICLDKLYLYECSCPDGSELNSDGRTCSDINECLDSNGGCEHVCNNTKGSYLCSCEEGYALNEDGRTCSITCGGRLTEVSGSFHTPDWPLSYPTEDFVCEWVIDIENTTDSVIEIIFDEPFGIYGSPTCQTDYVEVLDGVEDSSPSLGKHCYTSTPSPIATSSKRARVIFKGSSRSQRQQNNIVGVSIQYSAKPAVNECETDNGGCAHICKDSKSSYSCSCHEGFTLSEDKHNCSDIDECSTNGHGCEDVCINSEGSYSCGCSDGYALNEDGRTCSISCGGRLTEVSGSFHTPDWPLSYPTEDFVCEWVIDIENTTDSVIEISFNDPYGINGRDTCPTDYVEVLDGVEDHSRSLGKYCFWRKPDPILTSSSRAKVVFQGSDLPRPPTRVGVSIIYHMRQKVNECERDNGGCAHTCQDSLFGYSCHCHEGFTLDSDNHNCSDIDECATDQHGCKHICINTEGSYSCGCSDGYTLNEDGRTCSITCGGRLTEVSGSFHTPDWPLSYPTEDFVCEWVIDIENTTDSVIEISFNMPYGINGRDPCPTDYVEVLDGVEDLSPSLGKHCFWRKPDPILTSSSRAKVVFQGSDLPHPASRVGVSIIYHMRQKVNECERGNGGCAHTCQDSLFGYSCHCRERFTLDSDSHNCSDIDECATDQHGCKHICINTEGSYSCGCSD</sequence>
<dbReference type="SMART" id="SM00539">
    <property type="entry name" value="NIDO"/>
    <property type="match status" value="1"/>
</dbReference>
<dbReference type="Gene3D" id="2.60.120.260">
    <property type="entry name" value="Galactose-binding domain-like"/>
    <property type="match status" value="1"/>
</dbReference>
<evidence type="ECO:0000256" key="5">
    <source>
        <dbReference type="ARBA" id="ARBA00022692"/>
    </source>
</evidence>
<keyword evidence="10" id="KW-0472">Membrane</keyword>
<evidence type="ECO:0000256" key="14">
    <source>
        <dbReference type="PROSITE-ProRule" id="PRU00059"/>
    </source>
</evidence>
<dbReference type="InterPro" id="IPR000152">
    <property type="entry name" value="EGF-type_Asp/Asn_hydroxyl_site"/>
</dbReference>
<dbReference type="InterPro" id="IPR000742">
    <property type="entry name" value="EGF"/>
</dbReference>
<dbReference type="Pfam" id="PF01483">
    <property type="entry name" value="P_proprotein"/>
    <property type="match status" value="1"/>
</dbReference>
<dbReference type="Pfam" id="PF07645">
    <property type="entry name" value="EGF_CA"/>
    <property type="match status" value="3"/>
</dbReference>
<dbReference type="SUPFAM" id="SSF57184">
    <property type="entry name" value="Growth factor receptor domain"/>
    <property type="match status" value="3"/>
</dbReference>
<feature type="domain" description="CUB" evidence="16">
    <location>
        <begin position="728"/>
        <end position="847"/>
    </location>
</feature>
<dbReference type="PROSITE" id="PS01180">
    <property type="entry name" value="CUB"/>
    <property type="match status" value="3"/>
</dbReference>
<keyword evidence="2 15" id="KW-0245">EGF-like domain</keyword>
<feature type="disulfide bond" evidence="14">
    <location>
        <begin position="933"/>
        <end position="960"/>
    </location>
</feature>
<keyword evidence="9" id="KW-1133">Transmembrane helix</keyword>
<dbReference type="CDD" id="cd00041">
    <property type="entry name" value="CUB"/>
    <property type="match status" value="3"/>
</dbReference>
<dbReference type="InterPro" id="IPR035914">
    <property type="entry name" value="Sperma_CUB_dom_sf"/>
</dbReference>
<dbReference type="InterPro" id="IPR001881">
    <property type="entry name" value="EGF-like_Ca-bd_dom"/>
</dbReference>
<dbReference type="PROSITE" id="PS01186">
    <property type="entry name" value="EGF_2"/>
    <property type="match status" value="5"/>
</dbReference>
<dbReference type="FunFam" id="2.10.25.10:FF:000037">
    <property type="entry name" value="Signal peptide, CUB domain and EGF-like domain-containing 2"/>
    <property type="match status" value="2"/>
</dbReference>
<evidence type="ECO:0000256" key="10">
    <source>
        <dbReference type="ARBA" id="ARBA00023136"/>
    </source>
</evidence>
<accession>A0AA35RAG8</accession>
<evidence type="ECO:0000313" key="20">
    <source>
        <dbReference type="EMBL" id="CAI8007051.1"/>
    </source>
</evidence>
<comment type="caution">
    <text evidence="20">The sequence shown here is derived from an EMBL/GenBank/DDBJ whole genome shotgun (WGS) entry which is preliminary data.</text>
</comment>
<dbReference type="InterPro" id="IPR003886">
    <property type="entry name" value="NIDO_dom"/>
</dbReference>
<keyword evidence="11 14" id="KW-1015">Disulfide bond</keyword>
<dbReference type="Pfam" id="PF06119">
    <property type="entry name" value="NIDO"/>
    <property type="match status" value="1"/>
</dbReference>
<dbReference type="PROSITE" id="PS51829">
    <property type="entry name" value="P_HOMO_B"/>
    <property type="match status" value="1"/>
</dbReference>
<keyword evidence="6" id="KW-0732">Signal</keyword>
<keyword evidence="5" id="KW-0812">Transmembrane</keyword>
<feature type="domain" description="CUB" evidence="16">
    <location>
        <begin position="521"/>
        <end position="642"/>
    </location>
</feature>
<dbReference type="SUPFAM" id="SSF49785">
    <property type="entry name" value="Galactose-binding domain-like"/>
    <property type="match status" value="1"/>
</dbReference>
<feature type="domain" description="P/Homo B" evidence="19">
    <location>
        <begin position="1"/>
        <end position="86"/>
    </location>
</feature>
<dbReference type="PANTHER" id="PTHR24050:SF27">
    <property type="entry name" value="FIBRILLIN-1"/>
    <property type="match status" value="1"/>
</dbReference>
<evidence type="ECO:0000256" key="3">
    <source>
        <dbReference type="ARBA" id="ARBA00022583"/>
    </source>
</evidence>
<dbReference type="InterPro" id="IPR052235">
    <property type="entry name" value="Nephronectin_domain"/>
</dbReference>
<dbReference type="InterPro" id="IPR049883">
    <property type="entry name" value="NOTCH1_EGF-like"/>
</dbReference>
<keyword evidence="12" id="KW-0675">Receptor</keyword>
<feature type="domain" description="EGF-like" evidence="17">
    <location>
        <begin position="890"/>
        <end position="930"/>
    </location>
</feature>
<evidence type="ECO:0000259" key="18">
    <source>
        <dbReference type="PROSITE" id="PS50958"/>
    </source>
</evidence>
<dbReference type="GO" id="GO:0006508">
    <property type="term" value="P:proteolysis"/>
    <property type="evidence" value="ECO:0007669"/>
    <property type="project" value="UniProtKB-KW"/>
</dbReference>
<keyword evidence="4" id="KW-0645">Protease</keyword>
<dbReference type="GO" id="GO:0006897">
    <property type="term" value="P:endocytosis"/>
    <property type="evidence" value="ECO:0007669"/>
    <property type="project" value="UniProtKB-KW"/>
</dbReference>
<evidence type="ECO:0000256" key="12">
    <source>
        <dbReference type="ARBA" id="ARBA00023170"/>
    </source>
</evidence>
<protein>
    <submittedName>
        <fullName evidence="20">Bone morphogenetic protein 1</fullName>
    </submittedName>
</protein>
<dbReference type="SMART" id="SM00042">
    <property type="entry name" value="CUB"/>
    <property type="match status" value="3"/>
</dbReference>
<dbReference type="SUPFAM" id="SSF49854">
    <property type="entry name" value="Spermadhesin, CUB domain"/>
    <property type="match status" value="3"/>
</dbReference>
<evidence type="ECO:0000256" key="15">
    <source>
        <dbReference type="PROSITE-ProRule" id="PRU00076"/>
    </source>
</evidence>
<evidence type="ECO:0000259" key="16">
    <source>
        <dbReference type="PROSITE" id="PS01180"/>
    </source>
</evidence>
<comment type="subcellular location">
    <subcellularLocation>
        <location evidence="1">Membrane</location>
        <topology evidence="1">Single-pass type I membrane protein</topology>
    </subcellularLocation>
</comment>
<dbReference type="SMART" id="SM00179">
    <property type="entry name" value="EGF_CA"/>
    <property type="match status" value="8"/>
</dbReference>
<dbReference type="PANTHER" id="PTHR24050">
    <property type="entry name" value="PA14 DOMAIN-CONTAINING PROTEIN"/>
    <property type="match status" value="1"/>
</dbReference>
<dbReference type="GO" id="GO:0005576">
    <property type="term" value="C:extracellular region"/>
    <property type="evidence" value="ECO:0007669"/>
    <property type="project" value="UniProtKB-SubCell"/>
</dbReference>
<dbReference type="InterPro" id="IPR001212">
    <property type="entry name" value="Somatomedin_B_dom"/>
</dbReference>
<evidence type="ECO:0000256" key="9">
    <source>
        <dbReference type="ARBA" id="ARBA00022989"/>
    </source>
</evidence>